<comment type="caution">
    <text evidence="5">The sequence shown here is derived from an EMBL/GenBank/DDBJ whole genome shotgun (WGS) entry which is preliminary data.</text>
</comment>
<reference evidence="5" key="1">
    <citation type="submission" date="2022-05" db="EMBL/GenBank/DDBJ databases">
        <title>Sphingomonas sp. strain MG17 Genome sequencing and assembly.</title>
        <authorList>
            <person name="Kim I."/>
        </authorList>
    </citation>
    <scope>NUCLEOTIDE SEQUENCE</scope>
    <source>
        <strain evidence="5">MG17</strain>
    </source>
</reference>
<dbReference type="Gene3D" id="2.170.150.70">
    <property type="match status" value="1"/>
</dbReference>
<dbReference type="GO" id="GO:0046872">
    <property type="term" value="F:metal ion binding"/>
    <property type="evidence" value="ECO:0007669"/>
    <property type="project" value="UniProtKB-KW"/>
</dbReference>
<dbReference type="InterPro" id="IPR006913">
    <property type="entry name" value="CENP-V/GFA"/>
</dbReference>
<proteinExistence type="inferred from homology"/>
<dbReference type="SUPFAM" id="SSF51316">
    <property type="entry name" value="Mss4-like"/>
    <property type="match status" value="1"/>
</dbReference>
<evidence type="ECO:0000259" key="4">
    <source>
        <dbReference type="PROSITE" id="PS51891"/>
    </source>
</evidence>
<dbReference type="PROSITE" id="PS51891">
    <property type="entry name" value="CENP_V_GFA"/>
    <property type="match status" value="1"/>
</dbReference>
<evidence type="ECO:0000313" key="5">
    <source>
        <dbReference type="EMBL" id="MCP3730494.1"/>
    </source>
</evidence>
<organism evidence="5 6">
    <name type="scientific">Sphingomonas tagetis</name>
    <dbReference type="NCBI Taxonomy" id="2949092"/>
    <lineage>
        <taxon>Bacteria</taxon>
        <taxon>Pseudomonadati</taxon>
        <taxon>Pseudomonadota</taxon>
        <taxon>Alphaproteobacteria</taxon>
        <taxon>Sphingomonadales</taxon>
        <taxon>Sphingomonadaceae</taxon>
        <taxon>Sphingomonas</taxon>
    </lineage>
</organism>
<dbReference type="InterPro" id="IPR011057">
    <property type="entry name" value="Mss4-like_sf"/>
</dbReference>
<keyword evidence="2" id="KW-0479">Metal-binding</keyword>
<comment type="similarity">
    <text evidence="1">Belongs to the Gfa family.</text>
</comment>
<dbReference type="InterPro" id="IPR052355">
    <property type="entry name" value="CENP-V-like"/>
</dbReference>
<evidence type="ECO:0000256" key="2">
    <source>
        <dbReference type="ARBA" id="ARBA00022723"/>
    </source>
</evidence>
<accession>A0A9X2KKG6</accession>
<gene>
    <name evidence="5" type="ORF">M9978_08630</name>
</gene>
<dbReference type="Pfam" id="PF04828">
    <property type="entry name" value="GFA"/>
    <property type="match status" value="1"/>
</dbReference>
<keyword evidence="3" id="KW-0862">Zinc</keyword>
<sequence length="116" mass="12376">MPVTGSCHCGAVSYTLKGDAPDTAMTCNCSICRRKGYLLHFAPLEALELSCDADAVTVYQFNKHNIEHTFCKTCGCAPYGKGTGPDGKKMAAINLRCADDIDLDALAIHKFDGASL</sequence>
<dbReference type="PANTHER" id="PTHR28620:SF1">
    <property type="entry name" value="CENP-V_GFA DOMAIN-CONTAINING PROTEIN"/>
    <property type="match status" value="1"/>
</dbReference>
<evidence type="ECO:0000256" key="1">
    <source>
        <dbReference type="ARBA" id="ARBA00005495"/>
    </source>
</evidence>
<dbReference type="AlphaFoldDB" id="A0A9X2KKG6"/>
<dbReference type="Proteomes" id="UP001139451">
    <property type="component" value="Unassembled WGS sequence"/>
</dbReference>
<evidence type="ECO:0000313" key="6">
    <source>
        <dbReference type="Proteomes" id="UP001139451"/>
    </source>
</evidence>
<keyword evidence="6" id="KW-1185">Reference proteome</keyword>
<name>A0A9X2KKG6_9SPHN</name>
<dbReference type="EMBL" id="JAMLDX010000005">
    <property type="protein sequence ID" value="MCP3730494.1"/>
    <property type="molecule type" value="Genomic_DNA"/>
</dbReference>
<dbReference type="RefSeq" id="WP_254292622.1">
    <property type="nucleotide sequence ID" value="NZ_JAMLDX010000005.1"/>
</dbReference>
<dbReference type="GO" id="GO:0016846">
    <property type="term" value="F:carbon-sulfur lyase activity"/>
    <property type="evidence" value="ECO:0007669"/>
    <property type="project" value="InterPro"/>
</dbReference>
<feature type="domain" description="CENP-V/GFA" evidence="4">
    <location>
        <begin position="3"/>
        <end position="112"/>
    </location>
</feature>
<dbReference type="PANTHER" id="PTHR28620">
    <property type="entry name" value="CENTROMERE PROTEIN V"/>
    <property type="match status" value="1"/>
</dbReference>
<protein>
    <submittedName>
        <fullName evidence="5">GFA family protein</fullName>
    </submittedName>
</protein>
<evidence type="ECO:0000256" key="3">
    <source>
        <dbReference type="ARBA" id="ARBA00022833"/>
    </source>
</evidence>